<evidence type="ECO:0000313" key="3">
    <source>
        <dbReference type="Proteomes" id="UP001489004"/>
    </source>
</evidence>
<dbReference type="Proteomes" id="UP001489004">
    <property type="component" value="Unassembled WGS sequence"/>
</dbReference>
<feature type="signal peptide" evidence="1">
    <location>
        <begin position="1"/>
        <end position="21"/>
    </location>
</feature>
<dbReference type="AlphaFoldDB" id="A0AAW1PPJ4"/>
<comment type="caution">
    <text evidence="2">The sequence shown here is derived from an EMBL/GenBank/DDBJ whole genome shotgun (WGS) entry which is preliminary data.</text>
</comment>
<sequence>MASSKAVFFLLAGALLVVVQAADVPYLWGRPSNLQGTNGQGETFQQNGKYYLKDLNLAKGDVLVATYNNNPHDLYLGTSVGDKSLGQVAPPGPGGSTYRIPFNTPGAHLGHPRAHV</sequence>
<reference evidence="2 3" key="1">
    <citation type="journal article" date="2024" name="Nat. Commun.">
        <title>Phylogenomics reveals the evolutionary origins of lichenization in chlorophyte algae.</title>
        <authorList>
            <person name="Puginier C."/>
            <person name="Libourel C."/>
            <person name="Otte J."/>
            <person name="Skaloud P."/>
            <person name="Haon M."/>
            <person name="Grisel S."/>
            <person name="Petersen M."/>
            <person name="Berrin J.G."/>
            <person name="Delaux P.M."/>
            <person name="Dal Grande F."/>
            <person name="Keller J."/>
        </authorList>
    </citation>
    <scope>NUCLEOTIDE SEQUENCE [LARGE SCALE GENOMIC DNA]</scope>
    <source>
        <strain evidence="2 3">SAG 2043</strain>
    </source>
</reference>
<dbReference type="InterPro" id="IPR008972">
    <property type="entry name" value="Cupredoxin"/>
</dbReference>
<feature type="chain" id="PRO_5043755002" description="Phytocyanin domain-containing protein" evidence="1">
    <location>
        <begin position="22"/>
        <end position="116"/>
    </location>
</feature>
<organism evidence="2 3">
    <name type="scientific">[Myrmecia] bisecta</name>
    <dbReference type="NCBI Taxonomy" id="41462"/>
    <lineage>
        <taxon>Eukaryota</taxon>
        <taxon>Viridiplantae</taxon>
        <taxon>Chlorophyta</taxon>
        <taxon>core chlorophytes</taxon>
        <taxon>Trebouxiophyceae</taxon>
        <taxon>Trebouxiales</taxon>
        <taxon>Trebouxiaceae</taxon>
        <taxon>Myrmecia</taxon>
    </lineage>
</organism>
<keyword evidence="1" id="KW-0732">Signal</keyword>
<dbReference type="EMBL" id="JALJOR010000010">
    <property type="protein sequence ID" value="KAK9810391.1"/>
    <property type="molecule type" value="Genomic_DNA"/>
</dbReference>
<evidence type="ECO:0008006" key="4">
    <source>
        <dbReference type="Google" id="ProtNLM"/>
    </source>
</evidence>
<accession>A0AAW1PPJ4</accession>
<evidence type="ECO:0000313" key="2">
    <source>
        <dbReference type="EMBL" id="KAK9810391.1"/>
    </source>
</evidence>
<gene>
    <name evidence="2" type="ORF">WJX72_009918</name>
</gene>
<proteinExistence type="predicted"/>
<name>A0AAW1PPJ4_9CHLO</name>
<evidence type="ECO:0000256" key="1">
    <source>
        <dbReference type="SAM" id="SignalP"/>
    </source>
</evidence>
<protein>
    <recommendedName>
        <fullName evidence="4">Phytocyanin domain-containing protein</fullName>
    </recommendedName>
</protein>
<dbReference type="SUPFAM" id="SSF49503">
    <property type="entry name" value="Cupredoxins"/>
    <property type="match status" value="1"/>
</dbReference>
<keyword evidence="3" id="KW-1185">Reference proteome</keyword>